<keyword evidence="5" id="KW-0808">Transferase</keyword>
<comment type="subcellular location">
    <subcellularLocation>
        <location evidence="1">Cytoplasm</location>
    </subcellularLocation>
</comment>
<reference evidence="9 10" key="1">
    <citation type="submission" date="2016-11" db="EMBL/GenBank/DDBJ databases">
        <authorList>
            <person name="Varghese N."/>
            <person name="Submissions S."/>
        </authorList>
    </citation>
    <scope>NUCLEOTIDE SEQUENCE [LARGE SCALE GENOMIC DNA]</scope>
    <source>
        <strain evidence="9 10">NFR18</strain>
    </source>
</reference>
<comment type="caution">
    <text evidence="9">The sequence shown here is derived from an EMBL/GenBank/DDBJ whole genome shotgun (WGS) entry which is preliminary data.</text>
</comment>
<dbReference type="InterPro" id="IPR036974">
    <property type="entry name" value="PUA_sf"/>
</dbReference>
<dbReference type="GO" id="GO:0006364">
    <property type="term" value="P:rRNA processing"/>
    <property type="evidence" value="ECO:0007669"/>
    <property type="project" value="UniProtKB-KW"/>
</dbReference>
<keyword evidence="2" id="KW-0963">Cytoplasm</keyword>
<dbReference type="PANTHER" id="PTHR42873:SF1">
    <property type="entry name" value="S-ADENOSYLMETHIONINE-DEPENDENT METHYLTRANSFERASE DOMAIN-CONTAINING PROTEIN"/>
    <property type="match status" value="1"/>
</dbReference>
<dbReference type="Gene3D" id="2.30.130.10">
    <property type="entry name" value="PUA domain"/>
    <property type="match status" value="1"/>
</dbReference>
<evidence type="ECO:0000256" key="5">
    <source>
        <dbReference type="ARBA" id="ARBA00022679"/>
    </source>
</evidence>
<evidence type="ECO:0000259" key="8">
    <source>
        <dbReference type="SMART" id="SM00359"/>
    </source>
</evidence>
<dbReference type="PANTHER" id="PTHR42873">
    <property type="entry name" value="RIBOSOMAL RNA LARGE SUBUNIT METHYLTRANSFERASE"/>
    <property type="match status" value="1"/>
</dbReference>
<protein>
    <submittedName>
        <fullName evidence="9">23S rRNA (Cytosine1962-C5)-methyltransferase</fullName>
    </submittedName>
</protein>
<keyword evidence="7" id="KW-0694">RNA-binding</keyword>
<dbReference type="PROSITE" id="PS50890">
    <property type="entry name" value="PUA"/>
    <property type="match status" value="1"/>
</dbReference>
<dbReference type="Gene3D" id="3.30.750.80">
    <property type="entry name" value="RNA methyltransferase domain (HRMD) like"/>
    <property type="match status" value="1"/>
</dbReference>
<dbReference type="SMART" id="SM00359">
    <property type="entry name" value="PUA"/>
    <property type="match status" value="1"/>
</dbReference>
<dbReference type="AlphaFoldDB" id="A0AB38CF84"/>
<evidence type="ECO:0000256" key="7">
    <source>
        <dbReference type="ARBA" id="ARBA00022884"/>
    </source>
</evidence>
<evidence type="ECO:0000313" key="9">
    <source>
        <dbReference type="EMBL" id="SFY21666.1"/>
    </source>
</evidence>
<sequence length="229" mass="25240">MSVGHTTSGTRRSHYWNYMLIITIKQGKEKSLLGQSWIYASAIEKVEGKPQEKMKPGSTAIVQSSSKQFIARAAYNSKSQIRARIWSFKEDEPVDHALIKRRVKAAIEKKLPAIKKAGENQLQTLIKGEDEGLPGLVVQLFGGVQGYLICEFNAGGVDAWKVAIVQSLMASTGCANVYERCDDLMRKGEGLPLIDGALAGEEPPDEVMLTDNGVRYALDLKTGHKSKFR</sequence>
<dbReference type="CDD" id="cd21153">
    <property type="entry name" value="PUA_RlmI"/>
    <property type="match status" value="1"/>
</dbReference>
<dbReference type="GO" id="GO:0003723">
    <property type="term" value="F:RNA binding"/>
    <property type="evidence" value="ECO:0007669"/>
    <property type="project" value="UniProtKB-KW"/>
</dbReference>
<dbReference type="CDD" id="cd11572">
    <property type="entry name" value="RlmI_M_like"/>
    <property type="match status" value="1"/>
</dbReference>
<dbReference type="Pfam" id="PF17785">
    <property type="entry name" value="PUA_3"/>
    <property type="match status" value="1"/>
</dbReference>
<name>A0AB38CF84_9BURK</name>
<accession>A0AB38CF84</accession>
<evidence type="ECO:0000313" key="10">
    <source>
        <dbReference type="Proteomes" id="UP000182489"/>
    </source>
</evidence>
<evidence type="ECO:0000256" key="1">
    <source>
        <dbReference type="ARBA" id="ARBA00004496"/>
    </source>
</evidence>
<organism evidence="9 10">
    <name type="scientific">Janthinobacterium lividum</name>
    <dbReference type="NCBI Taxonomy" id="29581"/>
    <lineage>
        <taxon>Bacteria</taxon>
        <taxon>Pseudomonadati</taxon>
        <taxon>Pseudomonadota</taxon>
        <taxon>Betaproteobacteria</taxon>
        <taxon>Burkholderiales</taxon>
        <taxon>Oxalobacteraceae</taxon>
        <taxon>Janthinobacterium</taxon>
    </lineage>
</organism>
<gene>
    <name evidence="9" type="ORF">SAMN03097694_5193</name>
</gene>
<evidence type="ECO:0000256" key="2">
    <source>
        <dbReference type="ARBA" id="ARBA00022490"/>
    </source>
</evidence>
<evidence type="ECO:0000256" key="4">
    <source>
        <dbReference type="ARBA" id="ARBA00022603"/>
    </source>
</evidence>
<dbReference type="EMBL" id="FPKH01000007">
    <property type="protein sequence ID" value="SFY21666.1"/>
    <property type="molecule type" value="Genomic_DNA"/>
</dbReference>
<dbReference type="InterPro" id="IPR041532">
    <property type="entry name" value="RlmI-like_PUA"/>
</dbReference>
<dbReference type="Proteomes" id="UP000182489">
    <property type="component" value="Unassembled WGS sequence"/>
</dbReference>
<proteinExistence type="predicted"/>
<keyword evidence="4" id="KW-0489">Methyltransferase</keyword>
<evidence type="ECO:0000256" key="3">
    <source>
        <dbReference type="ARBA" id="ARBA00022552"/>
    </source>
</evidence>
<keyword evidence="3" id="KW-0698">rRNA processing</keyword>
<feature type="domain" description="PUA" evidence="8">
    <location>
        <begin position="20"/>
        <end position="108"/>
    </location>
</feature>
<dbReference type="InterPro" id="IPR002478">
    <property type="entry name" value="PUA"/>
</dbReference>
<evidence type="ECO:0000256" key="6">
    <source>
        <dbReference type="ARBA" id="ARBA00022691"/>
    </source>
</evidence>
<dbReference type="InterPro" id="IPR015947">
    <property type="entry name" value="PUA-like_sf"/>
</dbReference>
<dbReference type="SUPFAM" id="SSF88697">
    <property type="entry name" value="PUA domain-like"/>
    <property type="match status" value="1"/>
</dbReference>
<keyword evidence="6" id="KW-0949">S-adenosyl-L-methionine</keyword>